<dbReference type="EMBL" id="GBRH01265456">
    <property type="protein sequence ID" value="JAD32439.1"/>
    <property type="molecule type" value="Transcribed_RNA"/>
</dbReference>
<reference evidence="1" key="1">
    <citation type="submission" date="2014-09" db="EMBL/GenBank/DDBJ databases">
        <authorList>
            <person name="Magalhaes I.L.F."/>
            <person name="Oliveira U."/>
            <person name="Santos F.R."/>
            <person name="Vidigal T.H.D.A."/>
            <person name="Brescovit A.D."/>
            <person name="Santos A.J."/>
        </authorList>
    </citation>
    <scope>NUCLEOTIDE SEQUENCE</scope>
    <source>
        <tissue evidence="1">Shoot tissue taken approximately 20 cm above the soil surface</tissue>
    </source>
</reference>
<accession>A0A0A8YZ66</accession>
<proteinExistence type="predicted"/>
<evidence type="ECO:0000313" key="1">
    <source>
        <dbReference type="EMBL" id="JAD32439.1"/>
    </source>
</evidence>
<sequence>MRTPGEESIIQMAVWWRMKPCLSDYPCLLPKHFIMLSLLIDFKVE</sequence>
<name>A0A0A8YZ66_ARUDO</name>
<reference evidence="1" key="2">
    <citation type="journal article" date="2015" name="Data Brief">
        <title>Shoot transcriptome of the giant reed, Arundo donax.</title>
        <authorList>
            <person name="Barrero R.A."/>
            <person name="Guerrero F.D."/>
            <person name="Moolhuijzen P."/>
            <person name="Goolsby J.A."/>
            <person name="Tidwell J."/>
            <person name="Bellgard S.E."/>
            <person name="Bellgard M.I."/>
        </authorList>
    </citation>
    <scope>NUCLEOTIDE SEQUENCE</scope>
    <source>
        <tissue evidence="1">Shoot tissue taken approximately 20 cm above the soil surface</tissue>
    </source>
</reference>
<organism evidence="1">
    <name type="scientific">Arundo donax</name>
    <name type="common">Giant reed</name>
    <name type="synonym">Donax arundinaceus</name>
    <dbReference type="NCBI Taxonomy" id="35708"/>
    <lineage>
        <taxon>Eukaryota</taxon>
        <taxon>Viridiplantae</taxon>
        <taxon>Streptophyta</taxon>
        <taxon>Embryophyta</taxon>
        <taxon>Tracheophyta</taxon>
        <taxon>Spermatophyta</taxon>
        <taxon>Magnoliopsida</taxon>
        <taxon>Liliopsida</taxon>
        <taxon>Poales</taxon>
        <taxon>Poaceae</taxon>
        <taxon>PACMAD clade</taxon>
        <taxon>Arundinoideae</taxon>
        <taxon>Arundineae</taxon>
        <taxon>Arundo</taxon>
    </lineage>
</organism>
<protein>
    <submittedName>
        <fullName evidence="1">Uncharacterized protein</fullName>
    </submittedName>
</protein>
<dbReference type="AlphaFoldDB" id="A0A0A8YZ66"/>